<accession>A0A1Z5J8F3</accession>
<dbReference type="Proteomes" id="UP000198406">
    <property type="component" value="Unassembled WGS sequence"/>
</dbReference>
<organism evidence="2 3">
    <name type="scientific">Fistulifera solaris</name>
    <name type="common">Oleaginous diatom</name>
    <dbReference type="NCBI Taxonomy" id="1519565"/>
    <lineage>
        <taxon>Eukaryota</taxon>
        <taxon>Sar</taxon>
        <taxon>Stramenopiles</taxon>
        <taxon>Ochrophyta</taxon>
        <taxon>Bacillariophyta</taxon>
        <taxon>Bacillariophyceae</taxon>
        <taxon>Bacillariophycidae</taxon>
        <taxon>Naviculales</taxon>
        <taxon>Naviculaceae</taxon>
        <taxon>Fistulifera</taxon>
    </lineage>
</organism>
<protein>
    <submittedName>
        <fullName evidence="2">Uncharacterized protein</fullName>
    </submittedName>
</protein>
<reference evidence="2 3" key="1">
    <citation type="journal article" date="2015" name="Plant Cell">
        <title>Oil accumulation by the oleaginous diatom Fistulifera solaris as revealed by the genome and transcriptome.</title>
        <authorList>
            <person name="Tanaka T."/>
            <person name="Maeda Y."/>
            <person name="Veluchamy A."/>
            <person name="Tanaka M."/>
            <person name="Abida H."/>
            <person name="Marechal E."/>
            <person name="Bowler C."/>
            <person name="Muto M."/>
            <person name="Sunaga Y."/>
            <person name="Tanaka M."/>
            <person name="Yoshino T."/>
            <person name="Taniguchi T."/>
            <person name="Fukuda Y."/>
            <person name="Nemoto M."/>
            <person name="Matsumoto M."/>
            <person name="Wong P.S."/>
            <person name="Aburatani S."/>
            <person name="Fujibuchi W."/>
        </authorList>
    </citation>
    <scope>NUCLEOTIDE SEQUENCE [LARGE SCALE GENOMIC DNA]</scope>
    <source>
        <strain evidence="2 3">JPCC DA0580</strain>
    </source>
</reference>
<dbReference type="PANTHER" id="PTHR36970:SF1">
    <property type="entry name" value="BESTROPHIN HOMOLOG"/>
    <property type="match status" value="1"/>
</dbReference>
<gene>
    <name evidence="2" type="ORF">FisN_25Lh098</name>
</gene>
<feature type="transmembrane region" description="Helical" evidence="1">
    <location>
        <begin position="309"/>
        <end position="328"/>
    </location>
</feature>
<keyword evidence="3" id="KW-1185">Reference proteome</keyword>
<dbReference type="AlphaFoldDB" id="A0A1Z5J8F3"/>
<evidence type="ECO:0000313" key="3">
    <source>
        <dbReference type="Proteomes" id="UP000198406"/>
    </source>
</evidence>
<keyword evidence="1" id="KW-0812">Transmembrane</keyword>
<comment type="caution">
    <text evidence="2">The sequence shown here is derived from an EMBL/GenBank/DDBJ whole genome shotgun (WGS) entry which is preliminary data.</text>
</comment>
<feature type="transmembrane region" description="Helical" evidence="1">
    <location>
        <begin position="101"/>
        <end position="123"/>
    </location>
</feature>
<keyword evidence="1" id="KW-0472">Membrane</keyword>
<dbReference type="OrthoDB" id="536576at2759"/>
<proteinExistence type="predicted"/>
<name>A0A1Z5J8F3_FISSO</name>
<feature type="transmembrane region" description="Helical" evidence="1">
    <location>
        <begin position="276"/>
        <end position="297"/>
    </location>
</feature>
<dbReference type="InParanoid" id="A0A1Z5J8F3"/>
<evidence type="ECO:0000313" key="2">
    <source>
        <dbReference type="EMBL" id="GAX10051.1"/>
    </source>
</evidence>
<evidence type="ECO:0000256" key="1">
    <source>
        <dbReference type="SAM" id="Phobius"/>
    </source>
</evidence>
<keyword evidence="1" id="KW-1133">Transmembrane helix</keyword>
<dbReference type="PANTHER" id="PTHR36970">
    <property type="entry name" value="UNNAMED PRODUCT"/>
    <property type="match status" value="1"/>
</dbReference>
<feature type="transmembrane region" description="Helical" evidence="1">
    <location>
        <begin position="49"/>
        <end position="81"/>
    </location>
</feature>
<dbReference type="EMBL" id="BDSP01000014">
    <property type="protein sequence ID" value="GAX10051.1"/>
    <property type="molecule type" value="Genomic_DNA"/>
</dbReference>
<sequence length="391" mass="44292">MTSLPKEIDRSSKPYETVEHVAQSYHAGIDEDAATESRRGESAFSLARAAYLVVVNTVASITIFGLYLISIESLISIALSVGLTLYVVRETEEKDEFDGNIMNWVLLSFAVVTPITAVISMAFTRRENALRDLGNFRATLLQLYIAHANWDWDPKPKPSGRAQSDVDWRKHSDAVLQQLFGIASDATHYLTLPTCSRARHKIFPRYQNEAKLILSKATNSFRSMNARYAKLSQCCEVLKREGMPGNESSRIRQWERDSLQYFERLRMIKNYRTPQALRSFSRLFSIFLPPFYAPFYAQVAHELNSLGTGIAFAVITSLALTSLFEAIYQLEDPFVPGSVLDGIYLEQLLIRDLVPDLLQLRHIYFPDAPNFEAHPRPFQHGGASTVRLVSE</sequence>